<gene>
    <name evidence="2" type="ORF">BJA5080_08373</name>
</gene>
<dbReference type="Proteomes" id="UP000024900">
    <property type="component" value="Unassembled WGS sequence"/>
</dbReference>
<proteinExistence type="predicted"/>
<dbReference type="EMBL" id="ADOU02000005">
    <property type="protein sequence ID" value="KGJ66392.1"/>
    <property type="molecule type" value="Genomic_DNA"/>
</dbReference>
<sequence>MIKSTGPETHWQTALEGVDAVAAHVHHKREKHSVQLYPQHQHCRHAAPDSLRGDGRRPPVHLHQHGARARP</sequence>
<comment type="caution">
    <text evidence="2">The sequence shown here is derived from an EMBL/GenBank/DDBJ whole genome shotgun (WGS) entry which is preliminary data.</text>
</comment>
<protein>
    <submittedName>
        <fullName evidence="2">Uncharacterized protein</fullName>
    </submittedName>
</protein>
<evidence type="ECO:0000313" key="2">
    <source>
        <dbReference type="EMBL" id="KGJ66392.1"/>
    </source>
</evidence>
<evidence type="ECO:0000313" key="3">
    <source>
        <dbReference type="Proteomes" id="UP000024900"/>
    </source>
</evidence>
<dbReference type="AlphaFoldDB" id="A0A837CB54"/>
<reference evidence="2 3" key="1">
    <citation type="journal article" date="2014" name="BMC Genomics">
        <title>Comparative genomics of Bradyrhizobium japonicum CPAC 15 and Bradyrhizobium diazoefficiens CPAC 7: elite model strains for understanding symbiotic performance with soybean.</title>
        <authorList>
            <person name="Siqueira A.F."/>
            <person name="Ormeno-Orrillo E."/>
            <person name="Souza R.C."/>
            <person name="Rodrigues E.P."/>
            <person name="Almeida L.G."/>
            <person name="Barcellos F.G."/>
            <person name="Batista J.S."/>
            <person name="Nakatami A.S."/>
            <person name="Martinez-Romero E."/>
            <person name="Vasconcelos A.T."/>
            <person name="Hungria M."/>
        </authorList>
    </citation>
    <scope>NUCLEOTIDE SEQUENCE [LARGE SCALE GENOMIC DNA]</scope>
    <source>
        <strain evidence="2 3">SEMIA 5080</strain>
    </source>
</reference>
<name>A0A837CB54_9BRAD</name>
<feature type="compositionally biased region" description="Basic residues" evidence="1">
    <location>
        <begin position="58"/>
        <end position="71"/>
    </location>
</feature>
<evidence type="ECO:0000256" key="1">
    <source>
        <dbReference type="SAM" id="MobiDB-lite"/>
    </source>
</evidence>
<accession>A0A837CB54</accession>
<organism evidence="2 3">
    <name type="scientific">Bradyrhizobium diazoefficiens SEMIA 5080</name>
    <dbReference type="NCBI Taxonomy" id="754504"/>
    <lineage>
        <taxon>Bacteria</taxon>
        <taxon>Pseudomonadati</taxon>
        <taxon>Pseudomonadota</taxon>
        <taxon>Alphaproteobacteria</taxon>
        <taxon>Hyphomicrobiales</taxon>
        <taxon>Nitrobacteraceae</taxon>
        <taxon>Bradyrhizobium</taxon>
    </lineage>
</organism>
<feature type="region of interest" description="Disordered" evidence="1">
    <location>
        <begin position="44"/>
        <end position="71"/>
    </location>
</feature>